<evidence type="ECO:0000256" key="2">
    <source>
        <dbReference type="ARBA" id="ARBA00022553"/>
    </source>
</evidence>
<evidence type="ECO:0000256" key="4">
    <source>
        <dbReference type="ARBA" id="ARBA00022729"/>
    </source>
</evidence>
<dbReference type="EMBL" id="BRXY01000495">
    <property type="protein sequence ID" value="GMH97502.1"/>
    <property type="molecule type" value="Genomic_DNA"/>
</dbReference>
<dbReference type="OrthoDB" id="205182at2759"/>
<keyword evidence="10" id="KW-1185">Reference proteome</keyword>
<dbReference type="PANTHER" id="PTHR47988">
    <property type="entry name" value="SOMATIC EMBRYOGENESIS RECEPTOR KINASE 1"/>
    <property type="match status" value="1"/>
</dbReference>
<evidence type="ECO:0000256" key="3">
    <source>
        <dbReference type="ARBA" id="ARBA00022614"/>
    </source>
</evidence>
<keyword evidence="3" id="KW-0433">Leucine-rich repeat</keyword>
<accession>A0A9W7F0W5</accession>
<evidence type="ECO:0000313" key="9">
    <source>
        <dbReference type="EMBL" id="GMH97502.1"/>
    </source>
</evidence>
<dbReference type="Gene3D" id="3.80.10.10">
    <property type="entry name" value="Ribonuclease Inhibitor"/>
    <property type="match status" value="2"/>
</dbReference>
<keyword evidence="7" id="KW-0175">Coiled coil</keyword>
<dbReference type="InterPro" id="IPR032675">
    <property type="entry name" value="LRR_dom_sf"/>
</dbReference>
<keyword evidence="4" id="KW-0732">Signal</keyword>
<evidence type="ECO:0000256" key="6">
    <source>
        <dbReference type="ARBA" id="ARBA00023157"/>
    </source>
</evidence>
<dbReference type="FunFam" id="3.80.10.10:FF:000775">
    <property type="entry name" value="Predicted protein"/>
    <property type="match status" value="1"/>
</dbReference>
<evidence type="ECO:0000256" key="1">
    <source>
        <dbReference type="ARBA" id="ARBA00004479"/>
    </source>
</evidence>
<comment type="subcellular location">
    <subcellularLocation>
        <location evidence="1">Membrane</location>
        <topology evidence="1">Single-pass type I membrane protein</topology>
    </subcellularLocation>
</comment>
<dbReference type="FunFam" id="3.80.10.10:FF:000041">
    <property type="entry name" value="LRR receptor-like serine/threonine-protein kinase ERECTA"/>
    <property type="match status" value="1"/>
</dbReference>
<dbReference type="InterPro" id="IPR055414">
    <property type="entry name" value="LRR_R13L4/SHOC2-like"/>
</dbReference>
<evidence type="ECO:0000259" key="8">
    <source>
        <dbReference type="Pfam" id="PF23598"/>
    </source>
</evidence>
<dbReference type="GO" id="GO:0009888">
    <property type="term" value="P:tissue development"/>
    <property type="evidence" value="ECO:0007669"/>
    <property type="project" value="UniProtKB-ARBA"/>
</dbReference>
<dbReference type="Pfam" id="PF23598">
    <property type="entry name" value="LRR_14"/>
    <property type="match status" value="1"/>
</dbReference>
<feature type="coiled-coil region" evidence="7">
    <location>
        <begin position="658"/>
        <end position="685"/>
    </location>
</feature>
<protein>
    <recommendedName>
        <fullName evidence="8">Disease resistance R13L4/SHOC-2-like LRR domain-containing protein</fullName>
    </recommendedName>
</protein>
<feature type="domain" description="Disease resistance R13L4/SHOC-2-like LRR" evidence="8">
    <location>
        <begin position="60"/>
        <end position="177"/>
    </location>
</feature>
<dbReference type="AlphaFoldDB" id="A0A9W7F0W5"/>
<dbReference type="GO" id="GO:0048731">
    <property type="term" value="P:system development"/>
    <property type="evidence" value="ECO:0007669"/>
    <property type="project" value="UniProtKB-ARBA"/>
</dbReference>
<organism evidence="9 10">
    <name type="scientific">Triparma strigata</name>
    <dbReference type="NCBI Taxonomy" id="1606541"/>
    <lineage>
        <taxon>Eukaryota</taxon>
        <taxon>Sar</taxon>
        <taxon>Stramenopiles</taxon>
        <taxon>Ochrophyta</taxon>
        <taxon>Bolidophyceae</taxon>
        <taxon>Parmales</taxon>
        <taxon>Triparmaceae</taxon>
        <taxon>Triparma</taxon>
    </lineage>
</organism>
<name>A0A9W7F0W5_9STRA</name>
<gene>
    <name evidence="9" type="ORF">TrST_g9256</name>
</gene>
<keyword evidence="2" id="KW-0597">Phosphoprotein</keyword>
<evidence type="ECO:0000256" key="7">
    <source>
        <dbReference type="SAM" id="Coils"/>
    </source>
</evidence>
<keyword evidence="5" id="KW-0677">Repeat</keyword>
<evidence type="ECO:0000313" key="10">
    <source>
        <dbReference type="Proteomes" id="UP001165085"/>
    </source>
</evidence>
<dbReference type="GO" id="GO:0009653">
    <property type="term" value="P:anatomical structure morphogenesis"/>
    <property type="evidence" value="ECO:0007669"/>
    <property type="project" value="UniProtKB-ARBA"/>
</dbReference>
<evidence type="ECO:0000256" key="5">
    <source>
        <dbReference type="ARBA" id="ARBA00022737"/>
    </source>
</evidence>
<dbReference type="SUPFAM" id="SSF52058">
    <property type="entry name" value="L domain-like"/>
    <property type="match status" value="1"/>
</dbReference>
<comment type="caution">
    <text evidence="9">The sequence shown here is derived from an EMBL/GenBank/DDBJ whole genome shotgun (WGS) entry which is preliminary data.</text>
</comment>
<dbReference type="Proteomes" id="UP001165085">
    <property type="component" value="Unassembled WGS sequence"/>
</dbReference>
<dbReference type="GO" id="GO:0016020">
    <property type="term" value="C:membrane"/>
    <property type="evidence" value="ECO:0007669"/>
    <property type="project" value="UniProtKB-SubCell"/>
</dbReference>
<keyword evidence="6" id="KW-1015">Disulfide bond</keyword>
<sequence length="688" mass="77275">MPANTTLAQDKATLLKLWAATGGAKQTLTNGSDDVSKWKGIGVSGGRVFSIDWRECKPPLSGVISKEIGNMRELTWLGLYGNSLSGEIPKEIGNLKKLQQCYLFKNKLSGVIPKEIGNCTALTQLFLRENQLSGVIPKEIGNCTALTELSLQKNKLSGVIPKEIGNCTALTELNLFTNQLSGVLPPTIGNLKSVTQIAVFNNQLSGSLPPSICDLPNLDRLFTYNNNFSGSLPPALGNLSNLITIQIGDNLHTGSLPTSLATLKKLTEFKIMGNDFSHTKIPAAFEEMHWRLGANFVTDWNKNELYLNKAKRAIDSIKDMEVRGKVTSLQEDLFNHVKNRDTAKADKVFKELKEIAKTQTERLGKTTATVLNYYRFRDNGHRYREIERIEEIPAAKQYAFPAEPGETTEDRVELLLSMADWKEKEFQDRMKSEIVEPMNTASSIADLCKTYGIDSSAYVYDKFGTPVELKGPLFAFGDGTPNNILVKPRFGPPKGYQRALAKEKEGMKKMGDKWIGLRDLNRVTFEFEDPLMLTLAYKALMKKYKVSGLKNKFEWVFTETYKQPPDIHMNLDLGEGWLVEVQLMFASVLTVKKELHKFYDVVRAEKPRAILSPLFKVAQTNEAVKDEEIERMRKMMESAEVAHKMNHRRESGTASAWGEGAGERIKELEIKVEKLESKISRSIEVLEE</sequence>
<proteinExistence type="predicted"/>
<reference evidence="10" key="1">
    <citation type="journal article" date="2023" name="Commun. Biol.">
        <title>Genome analysis of Parmales, the sister group of diatoms, reveals the evolutionary specialization of diatoms from phago-mixotrophs to photoautotrophs.</title>
        <authorList>
            <person name="Ban H."/>
            <person name="Sato S."/>
            <person name="Yoshikawa S."/>
            <person name="Yamada K."/>
            <person name="Nakamura Y."/>
            <person name="Ichinomiya M."/>
            <person name="Sato N."/>
            <person name="Blanc-Mathieu R."/>
            <person name="Endo H."/>
            <person name="Kuwata A."/>
            <person name="Ogata H."/>
        </authorList>
    </citation>
    <scope>NUCLEOTIDE SEQUENCE [LARGE SCALE GENOMIC DNA]</scope>
    <source>
        <strain evidence="10">NIES 3701</strain>
    </source>
</reference>